<reference evidence="1" key="1">
    <citation type="journal article" date="2014" name="BMC Genomics">
        <title>The Babesia bovis gene and promoter model: an update from full-length EST analysis.</title>
        <authorList>
            <person name="Yamagishi J."/>
            <person name="Wakaguri H."/>
            <person name="Yokoyama N."/>
            <person name="Yamashita R."/>
            <person name="Suzuki Y."/>
            <person name="Xuan X."/>
            <person name="Igarashi I."/>
        </authorList>
    </citation>
    <scope>NUCLEOTIDE SEQUENCE</scope>
    <source>
        <strain evidence="1">Texas</strain>
    </source>
</reference>
<dbReference type="InterPro" id="IPR024751">
    <property type="entry name" value="VESA1"/>
</dbReference>
<dbReference type="VEuPathDB" id="PiroplasmaDB:BBOV_II000945"/>
<sequence>MYWTGKYPQDASSPYWNNHILDGTGLDDGTLSQWLQVLRFPKGMLNNKGPKNRLDQVIWDGFMGKTILGFYRTCRCWCRKVTLRNNILEMFTDGPAEFLFCTINCCDIRYRCYKSVDCKPLFRK</sequence>
<dbReference type="EMBL" id="AK442258">
    <property type="protein sequence ID" value="BAN66052.1"/>
    <property type="molecule type" value="mRNA"/>
</dbReference>
<dbReference type="Pfam" id="PF12785">
    <property type="entry name" value="VESA1_N"/>
    <property type="match status" value="1"/>
</dbReference>
<proteinExistence type="evidence at transcript level"/>
<accession>S6BPF7</accession>
<protein>
    <submittedName>
        <fullName evidence="1">Variant erythrocyte surface antigen-alpha subunit</fullName>
    </submittedName>
</protein>
<organism evidence="1">
    <name type="scientific">Babesia bovis</name>
    <dbReference type="NCBI Taxonomy" id="5865"/>
    <lineage>
        <taxon>Eukaryota</taxon>
        <taxon>Sar</taxon>
        <taxon>Alveolata</taxon>
        <taxon>Apicomplexa</taxon>
        <taxon>Aconoidasida</taxon>
        <taxon>Piroplasmida</taxon>
        <taxon>Babesiidae</taxon>
        <taxon>Babesia</taxon>
    </lineage>
</organism>
<name>S6BPF7_BABBO</name>
<evidence type="ECO:0000313" key="1">
    <source>
        <dbReference type="EMBL" id="BAN66052.1"/>
    </source>
</evidence>
<dbReference type="AlphaFoldDB" id="S6BPF7"/>